<accession>A0A8H3FTI2</accession>
<dbReference type="InterPro" id="IPR050598">
    <property type="entry name" value="AminoAcid_Transporter"/>
</dbReference>
<evidence type="ECO:0000256" key="1">
    <source>
        <dbReference type="ARBA" id="ARBA00004141"/>
    </source>
</evidence>
<dbReference type="PANTHER" id="PTHR11785:SF532">
    <property type="entry name" value="TRANSPORTER, PUTATIVE (EUROFUNG)-RELATED"/>
    <property type="match status" value="1"/>
</dbReference>
<feature type="transmembrane region" description="Helical" evidence="6">
    <location>
        <begin position="184"/>
        <end position="203"/>
    </location>
</feature>
<evidence type="ECO:0000256" key="5">
    <source>
        <dbReference type="SAM" id="MobiDB-lite"/>
    </source>
</evidence>
<dbReference type="GO" id="GO:0016020">
    <property type="term" value="C:membrane"/>
    <property type="evidence" value="ECO:0007669"/>
    <property type="project" value="UniProtKB-SubCell"/>
</dbReference>
<feature type="transmembrane region" description="Helical" evidence="6">
    <location>
        <begin position="210"/>
        <end position="230"/>
    </location>
</feature>
<feature type="transmembrane region" description="Helical" evidence="6">
    <location>
        <begin position="140"/>
        <end position="164"/>
    </location>
</feature>
<dbReference type="PIRSF" id="PIRSF006060">
    <property type="entry name" value="AA_transporter"/>
    <property type="match status" value="1"/>
</dbReference>
<keyword evidence="3 6" id="KW-1133">Transmembrane helix</keyword>
<feature type="region of interest" description="Disordered" evidence="5">
    <location>
        <begin position="1"/>
        <end position="27"/>
    </location>
</feature>
<feature type="transmembrane region" description="Helical" evidence="6">
    <location>
        <begin position="97"/>
        <end position="119"/>
    </location>
</feature>
<feature type="transmembrane region" description="Helical" evidence="6">
    <location>
        <begin position="486"/>
        <end position="508"/>
    </location>
</feature>
<dbReference type="FunFam" id="1.20.1740.10:FF:000025">
    <property type="entry name" value="High-affinity methionine permease"/>
    <property type="match status" value="1"/>
</dbReference>
<feature type="transmembrane region" description="Helical" evidence="6">
    <location>
        <begin position="454"/>
        <end position="474"/>
    </location>
</feature>
<name>A0A8H3FTI2_9LECA</name>
<evidence type="ECO:0000256" key="6">
    <source>
        <dbReference type="SAM" id="Phobius"/>
    </source>
</evidence>
<evidence type="ECO:0000313" key="8">
    <source>
        <dbReference type="Proteomes" id="UP000664521"/>
    </source>
</evidence>
<gene>
    <name evidence="7" type="ORF">HETSPECPRED_007268</name>
</gene>
<feature type="transmembrane region" description="Helical" evidence="6">
    <location>
        <begin position="425"/>
        <end position="442"/>
    </location>
</feature>
<proteinExistence type="predicted"/>
<dbReference type="Proteomes" id="UP000664521">
    <property type="component" value="Unassembled WGS sequence"/>
</dbReference>
<dbReference type="PANTHER" id="PTHR11785">
    <property type="entry name" value="AMINO ACID TRANSPORTER"/>
    <property type="match status" value="1"/>
</dbReference>
<organism evidence="7 8">
    <name type="scientific">Heterodermia speciosa</name>
    <dbReference type="NCBI Taxonomy" id="116794"/>
    <lineage>
        <taxon>Eukaryota</taxon>
        <taxon>Fungi</taxon>
        <taxon>Dikarya</taxon>
        <taxon>Ascomycota</taxon>
        <taxon>Pezizomycotina</taxon>
        <taxon>Lecanoromycetes</taxon>
        <taxon>OSLEUM clade</taxon>
        <taxon>Lecanoromycetidae</taxon>
        <taxon>Caliciales</taxon>
        <taxon>Physciaceae</taxon>
        <taxon>Heterodermia</taxon>
    </lineage>
</organism>
<feature type="transmembrane region" description="Helical" evidence="6">
    <location>
        <begin position="385"/>
        <end position="405"/>
    </location>
</feature>
<reference evidence="7" key="1">
    <citation type="submission" date="2021-03" db="EMBL/GenBank/DDBJ databases">
        <authorList>
            <person name="Tagirdzhanova G."/>
        </authorList>
    </citation>
    <scope>NUCLEOTIDE SEQUENCE</scope>
</reference>
<evidence type="ECO:0000313" key="7">
    <source>
        <dbReference type="EMBL" id="CAF9929039.1"/>
    </source>
</evidence>
<feature type="transmembrane region" description="Helical" evidence="6">
    <location>
        <begin position="335"/>
        <end position="364"/>
    </location>
</feature>
<keyword evidence="8" id="KW-1185">Reference proteome</keyword>
<feature type="transmembrane region" description="Helical" evidence="6">
    <location>
        <begin position="291"/>
        <end position="315"/>
    </location>
</feature>
<dbReference type="InterPro" id="IPR002293">
    <property type="entry name" value="AA/rel_permease1"/>
</dbReference>
<keyword evidence="2 6" id="KW-0812">Transmembrane</keyword>
<keyword evidence="4 6" id="KW-0472">Membrane</keyword>
<protein>
    <recommendedName>
        <fullName evidence="9">Amino acid transporter</fullName>
    </recommendedName>
</protein>
<dbReference type="EMBL" id="CAJPDS010000050">
    <property type="protein sequence ID" value="CAF9929039.1"/>
    <property type="molecule type" value="Genomic_DNA"/>
</dbReference>
<evidence type="ECO:0000256" key="4">
    <source>
        <dbReference type="ARBA" id="ARBA00023136"/>
    </source>
</evidence>
<sequence>MSGIPDELQPLLDPESSVPATIEPNRSTSKLQDGHVVLAPSDARSIELETIPETATVGRNLSWTSAYMLTISRVVGSGIFATPGNIYKTVGSVGLTLTIWIVGATVAACGMAISLELGCMLPRSGGHKVYLEFMYRRPRFLASTLVAVQAVVLGFSASNCIVFGEYMLAAFDIEATAFRQRTLAVGLLTVVTVIHGCFLKTGIWIQNALAWVKLGLMAFMAILGVVALFLPHTSSRANAQALSVPRLFEGSNWELVALSTAFFKVVYSFAGYDNVNNVLNEVKDPVRTLKTMAPTALLTVAVFYLMINIAYFIVVPLDEIKNSGELIAALFFEKIFGASVGSTILPILVAVSGAGNVMVVTFALSRLNQEIARQGFLPFPKYLASSYPFGAPLGGLMVHYIPSILVITLPPQQDVYAFILDVEGYPGQFFIMAISLGTLWLRRSRPDLKRPFKAWKAAIWLRIALSACMMVAPFVPPKNGRGDVGFWYATYAVVGGGILIFGVLYWYIWTILIPRLRGYHLEEETDLLEDGTSVTKLVKIKNE</sequence>
<dbReference type="Gene3D" id="1.20.1740.10">
    <property type="entry name" value="Amino acid/polyamine transporter I"/>
    <property type="match status" value="1"/>
</dbReference>
<evidence type="ECO:0000256" key="2">
    <source>
        <dbReference type="ARBA" id="ARBA00022692"/>
    </source>
</evidence>
<dbReference type="AlphaFoldDB" id="A0A8H3FTI2"/>
<dbReference type="Pfam" id="PF13520">
    <property type="entry name" value="AA_permease_2"/>
    <property type="match status" value="1"/>
</dbReference>
<evidence type="ECO:0000256" key="3">
    <source>
        <dbReference type="ARBA" id="ARBA00022989"/>
    </source>
</evidence>
<comment type="caution">
    <text evidence="7">The sequence shown here is derived from an EMBL/GenBank/DDBJ whole genome shotgun (WGS) entry which is preliminary data.</text>
</comment>
<dbReference type="OrthoDB" id="5982228at2759"/>
<dbReference type="GO" id="GO:0015179">
    <property type="term" value="F:L-amino acid transmembrane transporter activity"/>
    <property type="evidence" value="ECO:0007669"/>
    <property type="project" value="TreeGrafter"/>
</dbReference>
<evidence type="ECO:0008006" key="9">
    <source>
        <dbReference type="Google" id="ProtNLM"/>
    </source>
</evidence>
<comment type="subcellular location">
    <subcellularLocation>
        <location evidence="1">Membrane</location>
        <topology evidence="1">Multi-pass membrane protein</topology>
    </subcellularLocation>
</comment>